<evidence type="ECO:0000313" key="1">
    <source>
        <dbReference type="EMBL" id="QNV38750.1"/>
    </source>
</evidence>
<dbReference type="EMBL" id="CP061539">
    <property type="protein sequence ID" value="QNV38750.1"/>
    <property type="molecule type" value="Genomic_DNA"/>
</dbReference>
<dbReference type="Proteomes" id="UP000516404">
    <property type="component" value="Chromosome"/>
</dbReference>
<name>A0A7H2BGF4_9MICC</name>
<dbReference type="AlphaFoldDB" id="A0A7H2BGF4"/>
<accession>A0A7H2BGF4</accession>
<gene>
    <name evidence="1" type="ORF">IDM49_05785</name>
</gene>
<dbReference type="KEGG" id="rter:IDM49_05785"/>
<dbReference type="RefSeq" id="WP_190725346.1">
    <property type="nucleotide sequence ID" value="NZ_CP061539.1"/>
</dbReference>
<evidence type="ECO:0000313" key="2">
    <source>
        <dbReference type="Proteomes" id="UP000516404"/>
    </source>
</evidence>
<reference evidence="1 2" key="1">
    <citation type="submission" date="2020-09" db="EMBL/GenBank/DDBJ databases">
        <title>Investigation of environmental microbes.</title>
        <authorList>
            <person name="Ou Y."/>
            <person name="Kang Q."/>
        </authorList>
    </citation>
    <scope>NUCLEOTIDE SEQUENCE [LARGE SCALE GENOMIC DNA]</scope>
    <source>
        <strain evidence="1 2">KJZ-14</strain>
    </source>
</reference>
<sequence>MWEAVPGAESATQATEIIQAWNVLGKGKPATPQNVAEALNKAFDEIGQALKPVMLGLAEIAEALHGIFAPLKDITRDDFGLAL</sequence>
<organism evidence="1 2">
    <name type="scientific">Rothia terrae</name>
    <dbReference type="NCBI Taxonomy" id="396015"/>
    <lineage>
        <taxon>Bacteria</taxon>
        <taxon>Bacillati</taxon>
        <taxon>Actinomycetota</taxon>
        <taxon>Actinomycetes</taxon>
        <taxon>Micrococcales</taxon>
        <taxon>Micrococcaceae</taxon>
        <taxon>Rothia</taxon>
    </lineage>
</organism>
<keyword evidence="2" id="KW-1185">Reference proteome</keyword>
<dbReference type="GeneID" id="96623740"/>
<proteinExistence type="predicted"/>
<protein>
    <submittedName>
        <fullName evidence="1">Uncharacterized protein</fullName>
    </submittedName>
</protein>